<dbReference type="KEGG" id="nsh:GXM_09254"/>
<keyword evidence="2" id="KW-1185">Reference proteome</keyword>
<dbReference type="EMBL" id="CP045227">
    <property type="protein sequence ID" value="QFS51760.1"/>
    <property type="molecule type" value="Genomic_DNA"/>
</dbReference>
<reference evidence="1 2" key="1">
    <citation type="submission" date="2019-10" db="EMBL/GenBank/DDBJ databases">
        <title>Genomic and transcriptomic insights into the perfect genentic adaptation of a filamentous nitrogen-fixing cyanobacterium to rice fields.</title>
        <authorList>
            <person name="Chen Z."/>
        </authorList>
    </citation>
    <scope>NUCLEOTIDE SEQUENCE [LARGE SCALE GENOMIC DNA]</scope>
    <source>
        <strain evidence="1">CCNUC1</strain>
    </source>
</reference>
<sequence>MPQDRPVTEAFMPLSVEQIPTELKRSLANKVTKLETAVRLKH</sequence>
<proteinExistence type="predicted"/>
<dbReference type="AlphaFoldDB" id="A0A5P8WGM2"/>
<dbReference type="Proteomes" id="UP000326678">
    <property type="component" value="Chromosome Gxm2"/>
</dbReference>
<name>A0A5P8WGM2_9NOSO</name>
<protein>
    <submittedName>
        <fullName evidence="1">Uncharacterized protein</fullName>
    </submittedName>
</protein>
<evidence type="ECO:0000313" key="1">
    <source>
        <dbReference type="EMBL" id="QFS51760.1"/>
    </source>
</evidence>
<evidence type="ECO:0000313" key="2">
    <source>
        <dbReference type="Proteomes" id="UP000326678"/>
    </source>
</evidence>
<dbReference type="RefSeq" id="WP_267255911.1">
    <property type="nucleotide sequence ID" value="NZ_CP045227.1"/>
</dbReference>
<organism evidence="1 2">
    <name type="scientific">Nostoc sphaeroides CCNUC1</name>
    <dbReference type="NCBI Taxonomy" id="2653204"/>
    <lineage>
        <taxon>Bacteria</taxon>
        <taxon>Bacillati</taxon>
        <taxon>Cyanobacteriota</taxon>
        <taxon>Cyanophyceae</taxon>
        <taxon>Nostocales</taxon>
        <taxon>Nostocaceae</taxon>
        <taxon>Nostoc</taxon>
    </lineage>
</organism>
<accession>A0A5P8WGM2</accession>
<gene>
    <name evidence="1" type="ORF">GXM_09254</name>
</gene>